<comment type="caution">
    <text evidence="3">The sequence shown here is derived from an EMBL/GenBank/DDBJ whole genome shotgun (WGS) entry which is preliminary data.</text>
</comment>
<evidence type="ECO:0000313" key="3">
    <source>
        <dbReference type="EMBL" id="OWY30772.1"/>
    </source>
</evidence>
<name>A0A246WUR4_9BURK</name>
<feature type="domain" description="FecR protein" evidence="1">
    <location>
        <begin position="121"/>
        <end position="223"/>
    </location>
</feature>
<dbReference type="InterPro" id="IPR012373">
    <property type="entry name" value="Ferrdict_sens_TM"/>
</dbReference>
<organism evidence="3 4">
    <name type="scientific">Herbaspirillum robiniae</name>
    <dbReference type="NCBI Taxonomy" id="2014887"/>
    <lineage>
        <taxon>Bacteria</taxon>
        <taxon>Pseudomonadati</taxon>
        <taxon>Pseudomonadota</taxon>
        <taxon>Betaproteobacteria</taxon>
        <taxon>Burkholderiales</taxon>
        <taxon>Oxalobacteraceae</taxon>
        <taxon>Herbaspirillum</taxon>
    </lineage>
</organism>
<protein>
    <submittedName>
        <fullName evidence="3">Histidine kinase</fullName>
    </submittedName>
</protein>
<feature type="domain" description="FecR N-terminal" evidence="2">
    <location>
        <begin position="20"/>
        <end position="59"/>
    </location>
</feature>
<gene>
    <name evidence="3" type="ORF">CEJ42_01460</name>
</gene>
<evidence type="ECO:0000313" key="4">
    <source>
        <dbReference type="Proteomes" id="UP000197596"/>
    </source>
</evidence>
<keyword evidence="3" id="KW-0418">Kinase</keyword>
<dbReference type="Pfam" id="PF04773">
    <property type="entry name" value="FecR"/>
    <property type="match status" value="1"/>
</dbReference>
<dbReference type="AlphaFoldDB" id="A0A246WUR4"/>
<dbReference type="Gene3D" id="3.55.50.30">
    <property type="match status" value="1"/>
</dbReference>
<dbReference type="PIRSF" id="PIRSF018266">
    <property type="entry name" value="FecR"/>
    <property type="match status" value="1"/>
</dbReference>
<dbReference type="Pfam" id="PF16220">
    <property type="entry name" value="DUF4880"/>
    <property type="match status" value="1"/>
</dbReference>
<evidence type="ECO:0000259" key="1">
    <source>
        <dbReference type="Pfam" id="PF04773"/>
    </source>
</evidence>
<dbReference type="Gene3D" id="2.60.120.1440">
    <property type="match status" value="1"/>
</dbReference>
<proteinExistence type="predicted"/>
<reference evidence="3 4" key="1">
    <citation type="submission" date="2017-06" db="EMBL/GenBank/DDBJ databases">
        <title>Herbaspirillum phytohormonus sp. nov., isolated from the root nodule of Robinia pseudoacacia in lead-zinc mine.</title>
        <authorList>
            <person name="Fan M."/>
            <person name="Lin Y."/>
        </authorList>
    </citation>
    <scope>NUCLEOTIDE SEQUENCE [LARGE SCALE GENOMIC DNA]</scope>
    <source>
        <strain evidence="3 4">HZ10</strain>
    </source>
</reference>
<sequence length="345" mass="37607">MPADIPESDPHAAPAGDAMDQALHWFVVLSSGEVSAQEQSDFDRWLAADPSHSLHWTSVLAFQSALRNVPEPAAGQALRSAAVPAKARLSRRRVLAITGATTLAVLCFGGRKELAALSAGLRTGVGEQREAMLPDGSRMVMDTDSAVDIRFEEGMRRVVLLRGAIMLETAHADAWRDQPVVVDTSQGRVQALGTRFVVRRTKEEGLLDSQGLSRVEVLQGAVRVRPHGVSGEGFTLTAGQQADFDLDRVSDVAQLDPNAQAWIDGMLVVRDRPLAEVAQELARYRHGVVRVDDDIADIRVTGVFPLGDSDRVLAALERAFPVRAERRTRYWISLTRAPEKKSAKP</sequence>
<dbReference type="GO" id="GO:0016989">
    <property type="term" value="F:sigma factor antagonist activity"/>
    <property type="evidence" value="ECO:0007669"/>
    <property type="project" value="TreeGrafter"/>
</dbReference>
<dbReference type="EMBL" id="NJGU01000001">
    <property type="protein sequence ID" value="OWY30772.1"/>
    <property type="molecule type" value="Genomic_DNA"/>
</dbReference>
<keyword evidence="3" id="KW-0808">Transferase</keyword>
<dbReference type="Proteomes" id="UP000197596">
    <property type="component" value="Unassembled WGS sequence"/>
</dbReference>
<dbReference type="GO" id="GO:0016301">
    <property type="term" value="F:kinase activity"/>
    <property type="evidence" value="ECO:0007669"/>
    <property type="project" value="UniProtKB-KW"/>
</dbReference>
<dbReference type="InterPro" id="IPR032623">
    <property type="entry name" value="FecR_N"/>
</dbReference>
<dbReference type="InterPro" id="IPR006860">
    <property type="entry name" value="FecR"/>
</dbReference>
<dbReference type="PANTHER" id="PTHR30273:SF2">
    <property type="entry name" value="PROTEIN FECR"/>
    <property type="match status" value="1"/>
</dbReference>
<accession>A0A246WUR4</accession>
<dbReference type="PANTHER" id="PTHR30273">
    <property type="entry name" value="PERIPLASMIC SIGNAL SENSOR AND SIGMA FACTOR ACTIVATOR FECR-RELATED"/>
    <property type="match status" value="1"/>
</dbReference>
<evidence type="ECO:0000259" key="2">
    <source>
        <dbReference type="Pfam" id="PF16220"/>
    </source>
</evidence>